<feature type="non-terminal residue" evidence="3">
    <location>
        <position position="1"/>
    </location>
</feature>
<dbReference type="InterPro" id="IPR008900">
    <property type="entry name" value="Zot_N"/>
</dbReference>
<evidence type="ECO:0000256" key="1">
    <source>
        <dbReference type="SAM" id="Phobius"/>
    </source>
</evidence>
<feature type="transmembrane region" description="Helical" evidence="1">
    <location>
        <begin position="12"/>
        <end position="37"/>
    </location>
</feature>
<reference evidence="3" key="1">
    <citation type="journal article" date="2013" name="Environ. Microbiol.">
        <title>Microbiota from the distal guts of lean and obese adolescents exhibit partial functional redundancy besides clear differences in community structure.</title>
        <authorList>
            <person name="Ferrer M."/>
            <person name="Ruiz A."/>
            <person name="Lanza F."/>
            <person name="Haange S.B."/>
            <person name="Oberbach A."/>
            <person name="Till H."/>
            <person name="Bargiela R."/>
            <person name="Campoy C."/>
            <person name="Segura M.T."/>
            <person name="Richter M."/>
            <person name="von Bergen M."/>
            <person name="Seifert J."/>
            <person name="Suarez A."/>
        </authorList>
    </citation>
    <scope>NUCLEOTIDE SEQUENCE</scope>
</reference>
<evidence type="ECO:0000313" key="3">
    <source>
        <dbReference type="EMBL" id="EKC58223.1"/>
    </source>
</evidence>
<keyword evidence="1" id="KW-0812">Transmembrane</keyword>
<proteinExistence type="predicted"/>
<organism evidence="3">
    <name type="scientific">human gut metagenome</name>
    <dbReference type="NCBI Taxonomy" id="408170"/>
    <lineage>
        <taxon>unclassified sequences</taxon>
        <taxon>metagenomes</taxon>
        <taxon>organismal metagenomes</taxon>
    </lineage>
</organism>
<accession>K1SKV5</accession>
<protein>
    <recommendedName>
        <fullName evidence="2">Zona occludens toxin N-terminal domain-containing protein</fullName>
    </recommendedName>
</protein>
<dbReference type="EMBL" id="AJWY01009487">
    <property type="protein sequence ID" value="EKC58223.1"/>
    <property type="molecule type" value="Genomic_DNA"/>
</dbReference>
<name>K1SKV5_9ZZZZ</name>
<dbReference type="InterPro" id="IPR027417">
    <property type="entry name" value="P-loop_NTPase"/>
</dbReference>
<keyword evidence="1" id="KW-1133">Transmembrane helix</keyword>
<comment type="caution">
    <text evidence="3">The sequence shown here is derived from an EMBL/GenBank/DDBJ whole genome shotgun (WGS) entry which is preliminary data.</text>
</comment>
<dbReference type="Gene3D" id="3.40.50.300">
    <property type="entry name" value="P-loop containing nucleotide triphosphate hydrolases"/>
    <property type="match status" value="1"/>
</dbReference>
<feature type="domain" description="Zona occludens toxin N-terminal" evidence="2">
    <location>
        <begin position="148"/>
        <end position="212"/>
    </location>
</feature>
<dbReference type="Pfam" id="PF05707">
    <property type="entry name" value="Zot"/>
    <property type="match status" value="1"/>
</dbReference>
<evidence type="ECO:0000259" key="2">
    <source>
        <dbReference type="Pfam" id="PF05707"/>
    </source>
</evidence>
<gene>
    <name evidence="3" type="ORF">LEA_13968</name>
</gene>
<sequence length="224" mass="26026">TVLKTLWSCIWVLLKPCLFVLIPFSIVFGIAFYVAYLRKKKSGTAHREVIAHFNPKNDVSIFTKLFVQLPRQFWDNFYNVKVGEFRKHGIVMYCGKQGMGKTLTMTHDILQLKYQYPSLKVGTNYGLNGEDFVIDDWRKLVDVNNGKTGVLCAIDECQNWFSSAMSKNFPPRMLATVTQNRKNKRVIFMTSHFFTNVSKPIRLHCTEVRQCRTFLKCFTVVKTQ</sequence>
<keyword evidence="1" id="KW-0472">Membrane</keyword>
<dbReference type="AlphaFoldDB" id="K1SKV5"/>